<dbReference type="Pfam" id="PF04229">
    <property type="entry name" value="GrpB"/>
    <property type="match status" value="1"/>
</dbReference>
<dbReference type="Gene3D" id="3.30.460.10">
    <property type="entry name" value="Beta Polymerase, domain 2"/>
    <property type="match status" value="1"/>
</dbReference>
<dbReference type="KEGG" id="pbas:SMSP2_00812"/>
<organism evidence="1 2">
    <name type="scientific">Limihaloglobus sulfuriphilus</name>
    <dbReference type="NCBI Taxonomy" id="1851148"/>
    <lineage>
        <taxon>Bacteria</taxon>
        <taxon>Pseudomonadati</taxon>
        <taxon>Planctomycetota</taxon>
        <taxon>Phycisphaerae</taxon>
        <taxon>Sedimentisphaerales</taxon>
        <taxon>Sedimentisphaeraceae</taxon>
        <taxon>Limihaloglobus</taxon>
    </lineage>
</organism>
<sequence length="89" mass="10557">MAADDHMIFIKRDNFLGRRTHHIHAALPGHRLWQGIIFRDYLKANNSAAREYSPLKLRLSEVYKKERERYTDAKSEFIKRCLAQARADE</sequence>
<dbReference type="OrthoDB" id="9799092at2"/>
<evidence type="ECO:0000313" key="1">
    <source>
        <dbReference type="EMBL" id="AQQ70461.1"/>
    </source>
</evidence>
<dbReference type="PANTHER" id="PTHR34822:SF1">
    <property type="entry name" value="GRPB FAMILY PROTEIN"/>
    <property type="match status" value="1"/>
</dbReference>
<dbReference type="InterPro" id="IPR043519">
    <property type="entry name" value="NT_sf"/>
</dbReference>
<dbReference type="InterPro" id="IPR007344">
    <property type="entry name" value="GrpB/CoaE"/>
</dbReference>
<protein>
    <recommendedName>
        <fullName evidence="3">GrpB protein</fullName>
    </recommendedName>
</protein>
<proteinExistence type="predicted"/>
<dbReference type="PANTHER" id="PTHR34822">
    <property type="entry name" value="GRPB DOMAIN PROTEIN (AFU_ORTHOLOGUE AFUA_1G01530)"/>
    <property type="match status" value="1"/>
</dbReference>
<evidence type="ECO:0000313" key="2">
    <source>
        <dbReference type="Proteomes" id="UP000188181"/>
    </source>
</evidence>
<dbReference type="STRING" id="1851148.SMSP2_00812"/>
<accession>A0A1Q2MCN8</accession>
<dbReference type="RefSeq" id="WP_146682722.1">
    <property type="nucleotide sequence ID" value="NZ_CP019646.1"/>
</dbReference>
<dbReference type="Proteomes" id="UP000188181">
    <property type="component" value="Chromosome"/>
</dbReference>
<keyword evidence="2" id="KW-1185">Reference proteome</keyword>
<evidence type="ECO:0008006" key="3">
    <source>
        <dbReference type="Google" id="ProtNLM"/>
    </source>
</evidence>
<dbReference type="SUPFAM" id="SSF81301">
    <property type="entry name" value="Nucleotidyltransferase"/>
    <property type="match status" value="1"/>
</dbReference>
<dbReference type="EMBL" id="CP019646">
    <property type="protein sequence ID" value="AQQ70461.1"/>
    <property type="molecule type" value="Genomic_DNA"/>
</dbReference>
<dbReference type="AlphaFoldDB" id="A0A1Q2MCN8"/>
<name>A0A1Q2MCN8_9BACT</name>
<reference evidence="2" key="1">
    <citation type="submission" date="2017-02" db="EMBL/GenBank/DDBJ databases">
        <title>Comparative genomics and description of representatives of a novel lineage of planctomycetes thriving in anoxic sediments.</title>
        <authorList>
            <person name="Spring S."/>
            <person name="Bunk B."/>
            <person name="Sproer C."/>
        </authorList>
    </citation>
    <scope>NUCLEOTIDE SEQUENCE [LARGE SCALE GENOMIC DNA]</scope>
    <source>
        <strain evidence="2">SM-Chi-D1</strain>
    </source>
</reference>
<gene>
    <name evidence="1" type="ORF">SMSP2_00812</name>
</gene>